<gene>
    <name evidence="2" type="ORF">ACFSJU_01790</name>
</gene>
<accession>A0ABW4ZHW5</accession>
<reference evidence="3" key="1">
    <citation type="journal article" date="2019" name="Int. J. Syst. Evol. Microbiol.">
        <title>The Global Catalogue of Microorganisms (GCM) 10K type strain sequencing project: providing services to taxonomists for standard genome sequencing and annotation.</title>
        <authorList>
            <consortium name="The Broad Institute Genomics Platform"/>
            <consortium name="The Broad Institute Genome Sequencing Center for Infectious Disease"/>
            <person name="Wu L."/>
            <person name="Ma J."/>
        </authorList>
    </citation>
    <scope>NUCLEOTIDE SEQUENCE [LARGE SCALE GENOMIC DNA]</scope>
    <source>
        <strain evidence="3">KCTC 42217</strain>
    </source>
</reference>
<name>A0ABW4ZHW5_9SPHI</name>
<dbReference type="InterPro" id="IPR014922">
    <property type="entry name" value="YdhG-like"/>
</dbReference>
<evidence type="ECO:0000313" key="3">
    <source>
        <dbReference type="Proteomes" id="UP001597387"/>
    </source>
</evidence>
<sequence length="204" mass="23507">MEKYDPRINAYIEKSADFAKPVLNHIRNLVHQASPEILETVKWGFPHFDSKGTLCSMASFKEHCAFGFWKSALLTDPLKILQKEVSNAMGQFGRIKSIADLPEDAVLISYIREAIVLNEKGIKVSKSTAQTKAVIETPDYFTEVLNHNPIAKAHFENFSNSHRKEYIEWFEEAKTDETRNKRIATAIEWITEGKGKNWKYERTR</sequence>
<dbReference type="Pfam" id="PF13376">
    <property type="entry name" value="OmdA"/>
    <property type="match status" value="1"/>
</dbReference>
<feature type="domain" description="YdhG-like" evidence="1">
    <location>
        <begin position="20"/>
        <end position="115"/>
    </location>
</feature>
<evidence type="ECO:0000259" key="1">
    <source>
        <dbReference type="Pfam" id="PF08818"/>
    </source>
</evidence>
<comment type="caution">
    <text evidence="2">The sequence shown here is derived from an EMBL/GenBank/DDBJ whole genome shotgun (WGS) entry which is preliminary data.</text>
</comment>
<dbReference type="Proteomes" id="UP001597387">
    <property type="component" value="Unassembled WGS sequence"/>
</dbReference>
<organism evidence="2 3">
    <name type="scientific">Paradesertivirga mongoliensis</name>
    <dbReference type="NCBI Taxonomy" id="2100740"/>
    <lineage>
        <taxon>Bacteria</taxon>
        <taxon>Pseudomonadati</taxon>
        <taxon>Bacteroidota</taxon>
        <taxon>Sphingobacteriia</taxon>
        <taxon>Sphingobacteriales</taxon>
        <taxon>Sphingobacteriaceae</taxon>
        <taxon>Paradesertivirga</taxon>
    </lineage>
</organism>
<protein>
    <submittedName>
        <fullName evidence="2">YdeI family protein</fullName>
    </submittedName>
</protein>
<dbReference type="EMBL" id="JBHUHZ010000001">
    <property type="protein sequence ID" value="MFD2161101.1"/>
    <property type="molecule type" value="Genomic_DNA"/>
</dbReference>
<dbReference type="RefSeq" id="WP_255900137.1">
    <property type="nucleotide sequence ID" value="NZ_JAFMZO010000001.1"/>
</dbReference>
<proteinExistence type="predicted"/>
<evidence type="ECO:0000313" key="2">
    <source>
        <dbReference type="EMBL" id="MFD2161101.1"/>
    </source>
</evidence>
<dbReference type="Gene3D" id="3.90.1150.200">
    <property type="match status" value="1"/>
</dbReference>
<dbReference type="SUPFAM" id="SSF159888">
    <property type="entry name" value="YdhG-like"/>
    <property type="match status" value="1"/>
</dbReference>
<keyword evidence="3" id="KW-1185">Reference proteome</keyword>
<dbReference type="Pfam" id="PF08818">
    <property type="entry name" value="DUF1801"/>
    <property type="match status" value="1"/>
</dbReference>